<dbReference type="EMBL" id="MK500363">
    <property type="protein sequence ID" value="QBK87622.1"/>
    <property type="molecule type" value="Genomic_DNA"/>
</dbReference>
<reference evidence="1" key="1">
    <citation type="journal article" date="2019" name="MBio">
        <title>Virus Genomes from Deep Sea Sediments Expand the Ocean Megavirome and Support Independent Origins of Viral Gigantism.</title>
        <authorList>
            <person name="Backstrom D."/>
            <person name="Yutin N."/>
            <person name="Jorgensen S.L."/>
            <person name="Dharamshi J."/>
            <person name="Homa F."/>
            <person name="Zaremba-Niedwiedzka K."/>
            <person name="Spang A."/>
            <person name="Wolf Y.I."/>
            <person name="Koonin E.V."/>
            <person name="Ettema T.J."/>
        </authorList>
    </citation>
    <scope>NUCLEOTIDE SEQUENCE</scope>
</reference>
<sequence>MSLTPQVYTETSLKNAATALTSNDYYFKDIITRDEAIRDNTWYPYTFGVITCIGCKKDSGYRAKRWFSLMNKDVSFHCNECKGGPSSRSETIPNAVSAWTSARYIDLHKDSTAEELVKFQGEANAVSAWTSAIYIDFHEDS</sequence>
<gene>
    <name evidence="1" type="ORF">LCMAC201_05350</name>
</gene>
<protein>
    <submittedName>
        <fullName evidence="1">Uncharacterized protein</fullName>
    </submittedName>
</protein>
<proteinExistence type="predicted"/>
<name>A0A481YWN4_9VIRU</name>
<accession>A0A481YWN4</accession>
<evidence type="ECO:0000313" key="1">
    <source>
        <dbReference type="EMBL" id="QBK87622.1"/>
    </source>
</evidence>
<organism evidence="1">
    <name type="scientific">Marseillevirus LCMAC201</name>
    <dbReference type="NCBI Taxonomy" id="2506605"/>
    <lineage>
        <taxon>Viruses</taxon>
        <taxon>Varidnaviria</taxon>
        <taxon>Bamfordvirae</taxon>
        <taxon>Nucleocytoviricota</taxon>
        <taxon>Megaviricetes</taxon>
        <taxon>Pimascovirales</taxon>
        <taxon>Pimascovirales incertae sedis</taxon>
        <taxon>Marseilleviridae</taxon>
    </lineage>
</organism>